<gene>
    <name evidence="9" type="ORF">DM860_014713</name>
</gene>
<dbReference type="AlphaFoldDB" id="A0A328DMP9"/>
<dbReference type="InterPro" id="IPR002015">
    <property type="entry name" value="Proteasome/cyclosome_rpt"/>
</dbReference>
<organism evidence="9 10">
    <name type="scientific">Cuscuta australis</name>
    <dbReference type="NCBI Taxonomy" id="267555"/>
    <lineage>
        <taxon>Eukaryota</taxon>
        <taxon>Viridiplantae</taxon>
        <taxon>Streptophyta</taxon>
        <taxon>Embryophyta</taxon>
        <taxon>Tracheophyta</taxon>
        <taxon>Spermatophyta</taxon>
        <taxon>Magnoliopsida</taxon>
        <taxon>eudicotyledons</taxon>
        <taxon>Gunneridae</taxon>
        <taxon>Pentapetalae</taxon>
        <taxon>asterids</taxon>
        <taxon>lamiids</taxon>
        <taxon>Solanales</taxon>
        <taxon>Convolvulaceae</taxon>
        <taxon>Cuscuteae</taxon>
        <taxon>Cuscuta</taxon>
        <taxon>Cuscuta subgen. Grammica</taxon>
        <taxon>Cuscuta sect. Cleistogrammica</taxon>
    </lineage>
</organism>
<dbReference type="GO" id="GO:0008540">
    <property type="term" value="C:proteasome regulatory particle, base subcomplex"/>
    <property type="evidence" value="ECO:0007669"/>
    <property type="project" value="UniProtKB-UniRule"/>
</dbReference>
<evidence type="ECO:0000256" key="1">
    <source>
        <dbReference type="ARBA" id="ARBA00005460"/>
    </source>
</evidence>
<dbReference type="GO" id="GO:0042176">
    <property type="term" value="P:regulation of protein catabolic process"/>
    <property type="evidence" value="ECO:0007669"/>
    <property type="project" value="InterPro"/>
</dbReference>
<dbReference type="InterPro" id="IPR016024">
    <property type="entry name" value="ARM-type_fold"/>
</dbReference>
<name>A0A328DMP9_9ASTE</name>
<dbReference type="Proteomes" id="UP000249390">
    <property type="component" value="Unassembled WGS sequence"/>
</dbReference>
<dbReference type="EMBL" id="NQVE01000135">
    <property type="protein sequence ID" value="RAL45303.1"/>
    <property type="molecule type" value="Genomic_DNA"/>
</dbReference>
<evidence type="ECO:0000256" key="2">
    <source>
        <dbReference type="ARBA" id="ARBA00022737"/>
    </source>
</evidence>
<dbReference type="Pfam" id="PF17781">
    <property type="entry name" value="RPN1_RPN2_N"/>
    <property type="match status" value="1"/>
</dbReference>
<evidence type="ECO:0000259" key="7">
    <source>
        <dbReference type="Pfam" id="PF17781"/>
    </source>
</evidence>
<dbReference type="SUPFAM" id="SSF48371">
    <property type="entry name" value="ARM repeat"/>
    <property type="match status" value="1"/>
</dbReference>
<accession>A0A328DMP9</accession>
<feature type="domain" description="26S proteasome non-ATPase regulatory subunit RPN1 C-terminal" evidence="8">
    <location>
        <begin position="827"/>
        <end position="880"/>
    </location>
</feature>
<proteinExistence type="inferred from homology"/>
<keyword evidence="10" id="KW-1185">Reference proteome</keyword>
<evidence type="ECO:0000256" key="5">
    <source>
        <dbReference type="PIRNR" id="PIRNR015965"/>
    </source>
</evidence>
<evidence type="ECO:0000256" key="4">
    <source>
        <dbReference type="ARBA" id="ARBA00022942"/>
    </source>
</evidence>
<evidence type="ECO:0000259" key="8">
    <source>
        <dbReference type="Pfam" id="PF18051"/>
    </source>
</evidence>
<dbReference type="FunFam" id="1.25.10.10:FF:000084">
    <property type="entry name" value="26S proteasome non-ATPase regulatory subunit 2 homolog"/>
    <property type="match status" value="1"/>
</dbReference>
<dbReference type="Pfam" id="PF18051">
    <property type="entry name" value="RPN1_C"/>
    <property type="match status" value="1"/>
</dbReference>
<reference evidence="9 10" key="1">
    <citation type="submission" date="2018-06" db="EMBL/GenBank/DDBJ databases">
        <title>The Genome of Cuscuta australis (Dodder) Provides Insight into the Evolution of Plant Parasitism.</title>
        <authorList>
            <person name="Liu H."/>
        </authorList>
    </citation>
    <scope>NUCLEOTIDE SEQUENCE [LARGE SCALE GENOMIC DNA]</scope>
    <source>
        <strain evidence="10">cv. Yunnan</strain>
        <tissue evidence="9">Vines</tissue>
    </source>
</reference>
<comment type="caution">
    <text evidence="9">The sequence shown here is derived from an EMBL/GenBank/DDBJ whole genome shotgun (WGS) entry which is preliminary data.</text>
</comment>
<dbReference type="InterPro" id="IPR041433">
    <property type="entry name" value="RPN1_C"/>
</dbReference>
<dbReference type="Pfam" id="PF01851">
    <property type="entry name" value="PC_rep"/>
    <property type="match status" value="1"/>
</dbReference>
<evidence type="ECO:0000313" key="10">
    <source>
        <dbReference type="Proteomes" id="UP000249390"/>
    </source>
</evidence>
<comment type="subunit">
    <text evidence="5">Component of the 19S regulatory particle (RP/PA700) base subcomplex of the 26S proteasome. The 26S proteasome is composed of a core protease (CP), known as the 20S proteasome, capped at one or both ends by the 19S regulatory particle (RP/PA700). The RP/PA700 complex is composed of at least 17 different subunits in two subcomplexes, the base and the lid, which form the portions proximal and distal to the 20S proteolytic core, respectively.</text>
</comment>
<comment type="function">
    <text evidence="5">Acts as a regulatory subunit of the 26 proteasome which is involved in the ATP-dependent degradation of ubiquitinated proteins.</text>
</comment>
<dbReference type="InterPro" id="IPR040892">
    <property type="entry name" value="RPN1_N"/>
</dbReference>
<evidence type="ECO:0000313" key="9">
    <source>
        <dbReference type="EMBL" id="RAL45303.1"/>
    </source>
</evidence>
<comment type="similarity">
    <text evidence="1 5">Belongs to the proteasome subunit S2 family.</text>
</comment>
<dbReference type="GO" id="GO:0034515">
    <property type="term" value="C:proteasome storage granule"/>
    <property type="evidence" value="ECO:0007669"/>
    <property type="project" value="TreeGrafter"/>
</dbReference>
<sequence>MPSSRNSAVGSGDSGGKTAREESSIRVPAMDAMKDDDLSEEDSALKQQLELYVKRAQDPDPSLQAVVLQGMSQEIRTAISSMTSVPKPIKFLRHHYGTLKSHYENMPNSDAKKLMADILSVLALTMSAEGERESLKYRLLGSDGDVGSWGHEYVSHHLVLMLYGTHQSYFGHVADLMKLVEQIVAFYMKHNAEPEAVDLLLEVEYCDLLVKHVGSDNYKRTCLYLQSIAKYLPALEDILVLDFAHIIYTKFEQYESALLIALRLDNMEYVRQIFISCNDLLRKKQFCYILAHHHATFELDSTMCADGDLEELEIVMNNSRLSEGYLALARDIGVMEPISPGDIYKAHLLVRHGHHGIVANVDSARQNLAATFVNAFVNAGFGQDKLMIVPSSSTSWLEHEKTSAAASVGMIMLWDVDAGLAEIDKYFHSSDTHVKAGALMAVGIVHCNVKNDYDPAFSLLAGYVNNQDSSIRIGSIIGLGLAYAGSQNEHIHQKLVPILGDTNAPLDVIAFTAISLGLVYVGSCDTDIEKDIVHSMMKRSESDLGDTLGRFLPLSLGLLYLGKQDEVDEVTYAVSCTFSDNKIKKYCAMALLSCAYAGTGNVLKVQYFLRECAQHYFENGGSYQGPAVLGIAMVAMGEELGLDMAIRSFEHLLQYGELNIRRVVPLALGLLCISNPKVNVMDTLSRLSHDSDPEVAMAAIISLGLIGAGTNNARIAGMLRSLSSYYCEGADLLFCVRIAQGIAHSGKGLLTLSPYHSDRFLASPTSLAGLLVVLHAFLDMNALVLGKYHYILYFLALAMKPRMLMTVDEDLKPLLVPVHVGKAVDVVSQAGRPRTITKFQTHLTPVLLDAGERAELATNRYIPLSPVLEGFVILKENPEYQDSN</sequence>
<keyword evidence="4 5" id="KW-0647">Proteasome</keyword>
<evidence type="ECO:0000256" key="3">
    <source>
        <dbReference type="ARBA" id="ARBA00022843"/>
    </source>
</evidence>
<dbReference type="GO" id="GO:0005634">
    <property type="term" value="C:nucleus"/>
    <property type="evidence" value="ECO:0007669"/>
    <property type="project" value="TreeGrafter"/>
</dbReference>
<dbReference type="PIRSF" id="PIRSF015965">
    <property type="entry name" value="26S_Psome_Rpn1"/>
    <property type="match status" value="1"/>
</dbReference>
<keyword evidence="2" id="KW-0677">Repeat</keyword>
<dbReference type="GO" id="GO:0043161">
    <property type="term" value="P:proteasome-mediated ubiquitin-dependent protein catabolic process"/>
    <property type="evidence" value="ECO:0007669"/>
    <property type="project" value="TreeGrafter"/>
</dbReference>
<dbReference type="InterPro" id="IPR016643">
    <property type="entry name" value="26S_Psome_Rpn1"/>
</dbReference>
<dbReference type="PANTHER" id="PTHR10943">
    <property type="entry name" value="26S PROTEASOME NON-ATPASE REGULATORY SUBUNIT"/>
    <property type="match status" value="1"/>
</dbReference>
<feature type="domain" description="RPN1 N-terminal" evidence="7">
    <location>
        <begin position="49"/>
        <end position="348"/>
    </location>
</feature>
<protein>
    <recommendedName>
        <fullName evidence="5">26S proteasome non-ATPase regulatory subunit 2 homolog</fullName>
    </recommendedName>
</protein>
<keyword evidence="3" id="KW-0832">Ubl conjugation</keyword>
<dbReference type="Gene3D" id="1.25.10.10">
    <property type="entry name" value="Leucine-rich Repeat Variant"/>
    <property type="match status" value="1"/>
</dbReference>
<evidence type="ECO:0000256" key="6">
    <source>
        <dbReference type="SAM" id="MobiDB-lite"/>
    </source>
</evidence>
<dbReference type="PANTHER" id="PTHR10943:SF1">
    <property type="entry name" value="26S PROTEASOME NON-ATPASE REGULATORY SUBUNIT 2"/>
    <property type="match status" value="1"/>
</dbReference>
<feature type="region of interest" description="Disordered" evidence="6">
    <location>
        <begin position="1"/>
        <end position="42"/>
    </location>
</feature>
<dbReference type="InterPro" id="IPR011989">
    <property type="entry name" value="ARM-like"/>
</dbReference>
<dbReference type="GO" id="GO:0030234">
    <property type="term" value="F:enzyme regulator activity"/>
    <property type="evidence" value="ECO:0007669"/>
    <property type="project" value="UniProtKB-UniRule"/>
</dbReference>